<dbReference type="InterPro" id="IPR038129">
    <property type="entry name" value="Nanos_sf"/>
</dbReference>
<dbReference type="Ensembl" id="ENSOANT00000020620.2">
    <property type="protein sequence ID" value="ENSOANP00000020617.2"/>
    <property type="gene ID" value="ENSOANG00000013042.2"/>
</dbReference>
<evidence type="ECO:0000256" key="6">
    <source>
        <dbReference type="ARBA" id="ARBA00022845"/>
    </source>
</evidence>
<dbReference type="OMA" id="KHNGESA"/>
<keyword evidence="7 8" id="KW-0694">RNA-binding</keyword>
<reference evidence="11 12" key="1">
    <citation type="journal article" date="2008" name="Nature">
        <title>Genome analysis of the platypus reveals unique signatures of evolution.</title>
        <authorList>
            <person name="Warren W.C."/>
            <person name="Hillier L.W."/>
            <person name="Marshall Graves J.A."/>
            <person name="Birney E."/>
            <person name="Ponting C.P."/>
            <person name="Grutzner F."/>
            <person name="Belov K."/>
            <person name="Miller W."/>
            <person name="Clarke L."/>
            <person name="Chinwalla A.T."/>
            <person name="Yang S.P."/>
            <person name="Heger A."/>
            <person name="Locke D.P."/>
            <person name="Miethke P."/>
            <person name="Waters P.D."/>
            <person name="Veyrunes F."/>
            <person name="Fulton L."/>
            <person name="Fulton B."/>
            <person name="Graves T."/>
            <person name="Wallis J."/>
            <person name="Puente X.S."/>
            <person name="Lopez-Otin C."/>
            <person name="Ordonez G.R."/>
            <person name="Eichler E.E."/>
            <person name="Chen L."/>
            <person name="Cheng Z."/>
            <person name="Deakin J.E."/>
            <person name="Alsop A."/>
            <person name="Thompson K."/>
            <person name="Kirby P."/>
            <person name="Papenfuss A.T."/>
            <person name="Wakefield M.J."/>
            <person name="Olender T."/>
            <person name="Lancet D."/>
            <person name="Huttley G.A."/>
            <person name="Smit A.F."/>
            <person name="Pask A."/>
            <person name="Temple-Smith P."/>
            <person name="Batzer M.A."/>
            <person name="Walker J.A."/>
            <person name="Konkel M.K."/>
            <person name="Harris R.S."/>
            <person name="Whittington C.M."/>
            <person name="Wong E.S."/>
            <person name="Gemmell N.J."/>
            <person name="Buschiazzo E."/>
            <person name="Vargas Jentzsch I.M."/>
            <person name="Merkel A."/>
            <person name="Schmitz J."/>
            <person name="Zemann A."/>
            <person name="Churakov G."/>
            <person name="Kriegs J.O."/>
            <person name="Brosius J."/>
            <person name="Murchison E.P."/>
            <person name="Sachidanandam R."/>
            <person name="Smith C."/>
            <person name="Hannon G.J."/>
            <person name="Tsend-Ayush E."/>
            <person name="McMillan D."/>
            <person name="Attenborough R."/>
            <person name="Rens W."/>
            <person name="Ferguson-Smith M."/>
            <person name="Lefevre C.M."/>
            <person name="Sharp J.A."/>
            <person name="Nicholas K.R."/>
            <person name="Ray D.A."/>
            <person name="Kube M."/>
            <person name="Reinhardt R."/>
            <person name="Pringle T.H."/>
            <person name="Taylor J."/>
            <person name="Jones R.C."/>
            <person name="Nixon B."/>
            <person name="Dacheux J.L."/>
            <person name="Niwa H."/>
            <person name="Sekita Y."/>
            <person name="Huang X."/>
            <person name="Stark A."/>
            <person name="Kheradpour P."/>
            <person name="Kellis M."/>
            <person name="Flicek P."/>
            <person name="Chen Y."/>
            <person name="Webber C."/>
            <person name="Hardison R."/>
            <person name="Nelson J."/>
            <person name="Hallsworth-Pepin K."/>
            <person name="Delehaunty K."/>
            <person name="Markovic C."/>
            <person name="Minx P."/>
            <person name="Feng Y."/>
            <person name="Kremitzki C."/>
            <person name="Mitreva M."/>
            <person name="Glasscock J."/>
            <person name="Wylie T."/>
            <person name="Wohldmann P."/>
            <person name="Thiru P."/>
            <person name="Nhan M.N."/>
            <person name="Pohl C.S."/>
            <person name="Smith S.M."/>
            <person name="Hou S."/>
            <person name="Nefedov M."/>
            <person name="de Jong P.J."/>
            <person name="Renfree M.B."/>
            <person name="Mardis E.R."/>
            <person name="Wilson R.K."/>
        </authorList>
    </citation>
    <scope>NUCLEOTIDE SEQUENCE [LARGE SCALE GENOMIC DNA]</scope>
    <source>
        <strain evidence="11 12">Glennie</strain>
    </source>
</reference>
<proteinExistence type="inferred from homology"/>
<organism evidence="11 12">
    <name type="scientific">Ornithorhynchus anatinus</name>
    <name type="common">Duckbill platypus</name>
    <dbReference type="NCBI Taxonomy" id="9258"/>
    <lineage>
        <taxon>Eukaryota</taxon>
        <taxon>Metazoa</taxon>
        <taxon>Chordata</taxon>
        <taxon>Craniata</taxon>
        <taxon>Vertebrata</taxon>
        <taxon>Euteleostomi</taxon>
        <taxon>Mammalia</taxon>
        <taxon>Monotremata</taxon>
        <taxon>Ornithorhynchidae</taxon>
        <taxon>Ornithorhynchus</taxon>
    </lineage>
</organism>
<evidence type="ECO:0000256" key="3">
    <source>
        <dbReference type="ARBA" id="ARBA00022723"/>
    </source>
</evidence>
<dbReference type="Proteomes" id="UP000002279">
    <property type="component" value="Chromosome X1"/>
</dbReference>
<accession>F7AWA9</accession>
<feature type="compositionally biased region" description="Polar residues" evidence="9">
    <location>
        <begin position="181"/>
        <end position="203"/>
    </location>
</feature>
<comment type="subcellular location">
    <subcellularLocation>
        <location evidence="1">Cytoplasm</location>
    </subcellularLocation>
</comment>
<dbReference type="GO" id="GO:0048477">
    <property type="term" value="P:oogenesis"/>
    <property type="evidence" value="ECO:0000318"/>
    <property type="project" value="GO_Central"/>
</dbReference>
<dbReference type="CTD" id="342977"/>
<evidence type="ECO:0000256" key="1">
    <source>
        <dbReference type="ARBA" id="ARBA00004496"/>
    </source>
</evidence>
<dbReference type="GO" id="GO:0008270">
    <property type="term" value="F:zinc ion binding"/>
    <property type="evidence" value="ECO:0007669"/>
    <property type="project" value="UniProtKB-KW"/>
</dbReference>
<evidence type="ECO:0000313" key="11">
    <source>
        <dbReference type="Ensembl" id="ENSOANP00000020617.2"/>
    </source>
</evidence>
<keyword evidence="12" id="KW-1185">Reference proteome</keyword>
<feature type="region of interest" description="Disordered" evidence="9">
    <location>
        <begin position="149"/>
        <end position="203"/>
    </location>
</feature>
<dbReference type="InParanoid" id="F7AWA9"/>
<dbReference type="GO" id="GO:0048471">
    <property type="term" value="C:perinuclear region of cytoplasm"/>
    <property type="evidence" value="ECO:0000318"/>
    <property type="project" value="GO_Central"/>
</dbReference>
<protein>
    <submittedName>
        <fullName evidence="11">Nanos C2HC-type zinc finger 3</fullName>
    </submittedName>
</protein>
<evidence type="ECO:0000256" key="8">
    <source>
        <dbReference type="PROSITE-ProRule" id="PRU00855"/>
    </source>
</evidence>
<evidence type="ECO:0000256" key="9">
    <source>
        <dbReference type="SAM" id="MobiDB-lite"/>
    </source>
</evidence>
<evidence type="ECO:0000256" key="7">
    <source>
        <dbReference type="ARBA" id="ARBA00022884"/>
    </source>
</evidence>
<reference evidence="11" key="2">
    <citation type="submission" date="2025-08" db="UniProtKB">
        <authorList>
            <consortium name="Ensembl"/>
        </authorList>
    </citation>
    <scope>IDENTIFICATION</scope>
    <source>
        <strain evidence="11">Glennie</strain>
    </source>
</reference>
<dbReference type="PROSITE" id="PS51522">
    <property type="entry name" value="ZF_NANOS"/>
    <property type="match status" value="1"/>
</dbReference>
<gene>
    <name evidence="11" type="primary">NANOS3</name>
</gene>
<evidence type="ECO:0000256" key="4">
    <source>
        <dbReference type="ARBA" id="ARBA00022771"/>
    </source>
</evidence>
<evidence type="ECO:0000259" key="10">
    <source>
        <dbReference type="PROSITE" id="PS51522"/>
    </source>
</evidence>
<dbReference type="RefSeq" id="XP_028907594.1">
    <property type="nucleotide sequence ID" value="XM_029051761.2"/>
</dbReference>
<feature type="domain" description="Nanos-type" evidence="10">
    <location>
        <begin position="77"/>
        <end position="131"/>
    </location>
</feature>
<dbReference type="Bgee" id="ENSOANG00000013042">
    <property type="expression patterns" value="Expressed in endometrium and 5 other cell types or tissues"/>
</dbReference>
<dbReference type="STRING" id="9258.ENSOANP00000020617"/>
<comment type="similarity">
    <text evidence="8">Belongs to the nanos family.</text>
</comment>
<feature type="compositionally biased region" description="Polar residues" evidence="9">
    <location>
        <begin position="45"/>
        <end position="59"/>
    </location>
</feature>
<keyword evidence="2" id="KW-0963">Cytoplasm</keyword>
<dbReference type="InterPro" id="IPR024161">
    <property type="entry name" value="Znf_nanos-typ"/>
</dbReference>
<dbReference type="PANTHER" id="PTHR12887">
    <property type="entry name" value="NANOS PROTEIN"/>
    <property type="match status" value="1"/>
</dbReference>
<evidence type="ECO:0000313" key="12">
    <source>
        <dbReference type="Proteomes" id="UP000002279"/>
    </source>
</evidence>
<dbReference type="Gene3D" id="4.10.60.30">
    <property type="entry name" value="Nanos, RNA-binding domain"/>
    <property type="match status" value="1"/>
</dbReference>
<dbReference type="AlphaFoldDB" id="F7AWA9"/>
<keyword evidence="6 8" id="KW-0810">Translation regulation</keyword>
<keyword evidence="5" id="KW-0862">Zinc</keyword>
<dbReference type="KEGG" id="oaa:100089813"/>
<sequence length="203" mass="22300">MSLTPPGKLSSQQTKMQAFNLWKDYLGLAKVVGAIREELSSWNSWDNMGTSGSRETPQASHPEGSPLLGAKPKANSSCSFCKHNGESRHIYQSHDLKDSAGRVLCPVLRDYTCPQCGATQDKAHTRRFCPLTRNDYRSVYNYPSRNSIGKWPGRSVDAPRWRKVPSPSETNGSHGTLAEKVSTSAGFTGSQVPRTSFSSSFSL</sequence>
<dbReference type="FunCoup" id="F7AWA9">
    <property type="interactions" value="743"/>
</dbReference>
<keyword evidence="3" id="KW-0479">Metal-binding</keyword>
<dbReference type="InterPro" id="IPR008705">
    <property type="entry name" value="Nanos/Xcar2"/>
</dbReference>
<evidence type="ECO:0000256" key="2">
    <source>
        <dbReference type="ARBA" id="ARBA00022490"/>
    </source>
</evidence>
<dbReference type="GO" id="GO:0003729">
    <property type="term" value="F:mRNA binding"/>
    <property type="evidence" value="ECO:0000318"/>
    <property type="project" value="GO_Central"/>
</dbReference>
<name>F7AWA9_ORNAN</name>
<evidence type="ECO:0000256" key="5">
    <source>
        <dbReference type="ARBA" id="ARBA00022833"/>
    </source>
</evidence>
<dbReference type="Pfam" id="PF05741">
    <property type="entry name" value="zf-nanos"/>
    <property type="match status" value="1"/>
</dbReference>
<dbReference type="OrthoDB" id="5864971at2759"/>
<dbReference type="FunFam" id="4.10.60.30:FF:000001">
    <property type="entry name" value="nanos homolog 3"/>
    <property type="match status" value="1"/>
</dbReference>
<dbReference type="GeneID" id="100089813"/>
<dbReference type="GO" id="GO:0017148">
    <property type="term" value="P:negative regulation of translation"/>
    <property type="evidence" value="ECO:0000318"/>
    <property type="project" value="GO_Central"/>
</dbReference>
<feature type="region of interest" description="Disordered" evidence="9">
    <location>
        <begin position="45"/>
        <end position="66"/>
    </location>
</feature>
<dbReference type="HOGENOM" id="CLU_094055_1_0_1"/>
<dbReference type="GeneTree" id="ENSGT00950000183135"/>
<reference evidence="11" key="3">
    <citation type="submission" date="2025-09" db="UniProtKB">
        <authorList>
            <consortium name="Ensembl"/>
        </authorList>
    </citation>
    <scope>IDENTIFICATION</scope>
    <source>
        <strain evidence="11">Glennie</strain>
    </source>
</reference>
<dbReference type="eggNOG" id="KOG4602">
    <property type="taxonomic scope" value="Eukaryota"/>
</dbReference>
<keyword evidence="4 8" id="KW-0863">Zinc-finger</keyword>